<dbReference type="SUPFAM" id="SSF141868">
    <property type="entry name" value="EAL domain-like"/>
    <property type="match status" value="1"/>
</dbReference>
<dbReference type="CDD" id="cd01949">
    <property type="entry name" value="GGDEF"/>
    <property type="match status" value="1"/>
</dbReference>
<name>A0AAW7XHU0_9GAMM</name>
<dbReference type="Gene3D" id="3.30.70.270">
    <property type="match status" value="1"/>
</dbReference>
<reference evidence="4" key="1">
    <citation type="submission" date="2023-07" db="EMBL/GenBank/DDBJ databases">
        <title>Genome content predicts the carbon catabolic preferences of heterotrophic bacteria.</title>
        <authorList>
            <person name="Gralka M."/>
        </authorList>
    </citation>
    <scope>NUCLEOTIDE SEQUENCE</scope>
    <source>
        <strain evidence="4">I2M16</strain>
    </source>
</reference>
<dbReference type="Gene3D" id="3.20.20.450">
    <property type="entry name" value="EAL domain"/>
    <property type="match status" value="1"/>
</dbReference>
<feature type="domain" description="GGDEF" evidence="3">
    <location>
        <begin position="264"/>
        <end position="395"/>
    </location>
</feature>
<dbReference type="AlphaFoldDB" id="A0AAW7XHU0"/>
<feature type="transmembrane region" description="Helical" evidence="1">
    <location>
        <begin position="169"/>
        <end position="187"/>
    </location>
</feature>
<feature type="transmembrane region" description="Helical" evidence="1">
    <location>
        <begin position="50"/>
        <end position="71"/>
    </location>
</feature>
<keyword evidence="1" id="KW-1133">Transmembrane helix</keyword>
<organism evidence="4 5">
    <name type="scientific">Neptunomonas phycophila</name>
    <dbReference type="NCBI Taxonomy" id="1572645"/>
    <lineage>
        <taxon>Bacteria</taxon>
        <taxon>Pseudomonadati</taxon>
        <taxon>Pseudomonadota</taxon>
        <taxon>Gammaproteobacteria</taxon>
        <taxon>Oceanospirillales</taxon>
        <taxon>Oceanospirillaceae</taxon>
        <taxon>Neptunomonas</taxon>
    </lineage>
</organism>
<keyword evidence="1" id="KW-0472">Membrane</keyword>
<dbReference type="InterPro" id="IPR043128">
    <property type="entry name" value="Rev_trsase/Diguanyl_cyclase"/>
</dbReference>
<dbReference type="PROSITE" id="PS50887">
    <property type="entry name" value="GGDEF"/>
    <property type="match status" value="1"/>
</dbReference>
<dbReference type="RefSeq" id="WP_303549882.1">
    <property type="nucleotide sequence ID" value="NZ_JAUOPG010000004.1"/>
</dbReference>
<dbReference type="NCBIfam" id="TIGR00254">
    <property type="entry name" value="GGDEF"/>
    <property type="match status" value="1"/>
</dbReference>
<dbReference type="InterPro" id="IPR000160">
    <property type="entry name" value="GGDEF_dom"/>
</dbReference>
<dbReference type="EMBL" id="JAUOPG010000004">
    <property type="protein sequence ID" value="MDO6453590.1"/>
    <property type="molecule type" value="Genomic_DNA"/>
</dbReference>
<protein>
    <submittedName>
        <fullName evidence="4">EAL domain-containing protein</fullName>
    </submittedName>
</protein>
<dbReference type="Pfam" id="PF00990">
    <property type="entry name" value="GGDEF"/>
    <property type="match status" value="1"/>
</dbReference>
<evidence type="ECO:0000313" key="5">
    <source>
        <dbReference type="Proteomes" id="UP001169862"/>
    </source>
</evidence>
<dbReference type="InterPro" id="IPR050706">
    <property type="entry name" value="Cyclic-di-GMP_PDE-like"/>
</dbReference>
<dbReference type="SMART" id="SM00052">
    <property type="entry name" value="EAL"/>
    <property type="match status" value="1"/>
</dbReference>
<dbReference type="SUPFAM" id="SSF55073">
    <property type="entry name" value="Nucleotide cyclase"/>
    <property type="match status" value="1"/>
</dbReference>
<sequence>MTFPQNSNNSYVEENLIALAYKNHLGMLAVNSFATLVVFWLLRLSPVTWINSWGLVFLIVMLLRFLVEFAYRIHRRLKPEISLGSLLRWRFAFRVGLWSSGALWAVIAIAALPHAADTQVLSTILIISAQASGATAVLAPDKIGGRVYITSLLLPCSVSLLLISTPLPFLTFLGCIFLIVMLISHANNHRLIVGSLKLTFQNENLLHHLQSQNAEILALNSELEGRVKERTAALEHMASRDNLTCLLNRSGLINQLTSMLSHTQSFHVYFLDLDKFKQINDSKGHEVGDKVLKHITKNLSENVPSNGLLARWGGDEFVFCLPGEQCKDQVLHLIFSGISSPIEIDNEMMQVGVTIGYAVYPDDAETINDAIGAADLAATELKKQGRRGELLRFNKNIAVSLERRTLITELLSHKDLGEHFYVEYQPIVDSQQNIIALEALCRINAPTLGSVTPDQFIAIAEENGKIHELGKWVLNEACRYLTSQISAGNSPIMSVNVSPIQMKSPRFSIEIKEVLDKHHLPSHLIALEMTESFLEHEEVDGIIDRLNQIVEQGIHIYIDDFGTGYSSLSRLRDLPVHTLKIDRYFIASLEEEGDELVDSILYLANKFGLDVIAEGVETDAQFVHLQKLGCQNFQGFLFGRPTPDPLQH</sequence>
<dbReference type="InterPro" id="IPR035919">
    <property type="entry name" value="EAL_sf"/>
</dbReference>
<proteinExistence type="predicted"/>
<dbReference type="PANTHER" id="PTHR33121:SF70">
    <property type="entry name" value="SIGNALING PROTEIN YKOW"/>
    <property type="match status" value="1"/>
</dbReference>
<dbReference type="PROSITE" id="PS50883">
    <property type="entry name" value="EAL"/>
    <property type="match status" value="1"/>
</dbReference>
<evidence type="ECO:0000259" key="3">
    <source>
        <dbReference type="PROSITE" id="PS50887"/>
    </source>
</evidence>
<feature type="transmembrane region" description="Helical" evidence="1">
    <location>
        <begin position="118"/>
        <end position="139"/>
    </location>
</feature>
<comment type="caution">
    <text evidence="4">The sequence shown here is derived from an EMBL/GenBank/DDBJ whole genome shotgun (WGS) entry which is preliminary data.</text>
</comment>
<dbReference type="CDD" id="cd01948">
    <property type="entry name" value="EAL"/>
    <property type="match status" value="1"/>
</dbReference>
<evidence type="ECO:0000259" key="2">
    <source>
        <dbReference type="PROSITE" id="PS50883"/>
    </source>
</evidence>
<feature type="transmembrane region" description="Helical" evidence="1">
    <location>
        <begin position="25"/>
        <end position="44"/>
    </location>
</feature>
<dbReference type="InterPro" id="IPR001633">
    <property type="entry name" value="EAL_dom"/>
</dbReference>
<dbReference type="GO" id="GO:0071111">
    <property type="term" value="F:cyclic-guanylate-specific phosphodiesterase activity"/>
    <property type="evidence" value="ECO:0007669"/>
    <property type="project" value="InterPro"/>
</dbReference>
<dbReference type="Pfam" id="PF00563">
    <property type="entry name" value="EAL"/>
    <property type="match status" value="1"/>
</dbReference>
<accession>A0AAW7XHU0</accession>
<gene>
    <name evidence="4" type="ORF">Q4490_08435</name>
</gene>
<keyword evidence="1" id="KW-0812">Transmembrane</keyword>
<feature type="transmembrane region" description="Helical" evidence="1">
    <location>
        <begin position="91"/>
        <end position="112"/>
    </location>
</feature>
<dbReference type="SMART" id="SM00267">
    <property type="entry name" value="GGDEF"/>
    <property type="match status" value="1"/>
</dbReference>
<feature type="domain" description="EAL" evidence="2">
    <location>
        <begin position="400"/>
        <end position="648"/>
    </location>
</feature>
<dbReference type="Proteomes" id="UP001169862">
    <property type="component" value="Unassembled WGS sequence"/>
</dbReference>
<evidence type="ECO:0000313" key="4">
    <source>
        <dbReference type="EMBL" id="MDO6453590.1"/>
    </source>
</evidence>
<evidence type="ECO:0000256" key="1">
    <source>
        <dbReference type="SAM" id="Phobius"/>
    </source>
</evidence>
<dbReference type="InterPro" id="IPR029787">
    <property type="entry name" value="Nucleotide_cyclase"/>
</dbReference>
<dbReference type="PANTHER" id="PTHR33121">
    <property type="entry name" value="CYCLIC DI-GMP PHOSPHODIESTERASE PDEF"/>
    <property type="match status" value="1"/>
</dbReference>